<protein>
    <submittedName>
        <fullName evidence="2">Uncharacterized protein</fullName>
    </submittedName>
</protein>
<organism evidence="2 3">
    <name type="scientific">Paraburkholderia ultramafica</name>
    <dbReference type="NCBI Taxonomy" id="1544867"/>
    <lineage>
        <taxon>Bacteria</taxon>
        <taxon>Pseudomonadati</taxon>
        <taxon>Pseudomonadota</taxon>
        <taxon>Betaproteobacteria</taxon>
        <taxon>Burkholderiales</taxon>
        <taxon>Burkholderiaceae</taxon>
        <taxon>Paraburkholderia</taxon>
    </lineage>
</organism>
<name>A0A6S7DHT0_9BURK</name>
<evidence type="ECO:0000313" key="2">
    <source>
        <dbReference type="EMBL" id="CAB3807686.1"/>
    </source>
</evidence>
<dbReference type="Proteomes" id="UP000494365">
    <property type="component" value="Unassembled WGS sequence"/>
</dbReference>
<feature type="transmembrane region" description="Helical" evidence="1">
    <location>
        <begin position="26"/>
        <end position="42"/>
    </location>
</feature>
<evidence type="ECO:0000256" key="1">
    <source>
        <dbReference type="SAM" id="Phobius"/>
    </source>
</evidence>
<accession>A0A6S7DHT0</accession>
<dbReference type="EMBL" id="CADIKK010000052">
    <property type="protein sequence ID" value="CAB3807686.1"/>
    <property type="molecule type" value="Genomic_DNA"/>
</dbReference>
<keyword evidence="1" id="KW-1133">Transmembrane helix</keyword>
<sequence>MKRIAAFALTSWSAAGLLYVGQHSVALIVVSGVVVLAGFDLLRP</sequence>
<evidence type="ECO:0000313" key="3">
    <source>
        <dbReference type="Proteomes" id="UP000494365"/>
    </source>
</evidence>
<keyword evidence="3" id="KW-1185">Reference proteome</keyword>
<keyword evidence="1" id="KW-0472">Membrane</keyword>
<keyword evidence="1" id="KW-0812">Transmembrane</keyword>
<dbReference type="RefSeq" id="WP_281363689.1">
    <property type="nucleotide sequence ID" value="NZ_CADIKK010000052.1"/>
</dbReference>
<reference evidence="2 3" key="1">
    <citation type="submission" date="2020-04" db="EMBL/GenBank/DDBJ databases">
        <authorList>
            <person name="De Canck E."/>
        </authorList>
    </citation>
    <scope>NUCLEOTIDE SEQUENCE [LARGE SCALE GENOMIC DNA]</scope>
    <source>
        <strain evidence="2 3">LMG 28614</strain>
    </source>
</reference>
<dbReference type="AlphaFoldDB" id="A0A6S7DHT0"/>
<gene>
    <name evidence="2" type="ORF">LMG28614_06654</name>
</gene>
<proteinExistence type="predicted"/>